<organism evidence="7 8">
    <name type="scientific">Petrachloros mirabilis ULC683</name>
    <dbReference type="NCBI Taxonomy" id="2781853"/>
    <lineage>
        <taxon>Bacteria</taxon>
        <taxon>Bacillati</taxon>
        <taxon>Cyanobacteriota</taxon>
        <taxon>Cyanophyceae</taxon>
        <taxon>Synechococcales</taxon>
        <taxon>Petrachlorosaceae</taxon>
        <taxon>Petrachloros</taxon>
        <taxon>Petrachloros mirabilis</taxon>
    </lineage>
</organism>
<keyword evidence="5" id="KW-0472">Membrane</keyword>
<dbReference type="EMBL" id="WVIC01000007">
    <property type="protein sequence ID" value="NCJ05936.1"/>
    <property type="molecule type" value="Genomic_DNA"/>
</dbReference>
<dbReference type="Proteomes" id="UP000607397">
    <property type="component" value="Unassembled WGS sequence"/>
</dbReference>
<evidence type="ECO:0000256" key="1">
    <source>
        <dbReference type="ARBA" id="ARBA00004196"/>
    </source>
</evidence>
<reference evidence="7" key="1">
    <citation type="submission" date="2019-12" db="EMBL/GenBank/DDBJ databases">
        <title>High-Quality draft genome sequences of three cyanobacteria isolated from the limestone walls of the Old Cathedral of Coimbra.</title>
        <authorList>
            <person name="Tiago I."/>
            <person name="Soares F."/>
            <person name="Portugal A."/>
        </authorList>
    </citation>
    <scope>NUCLEOTIDE SEQUENCE [LARGE SCALE GENOMIC DNA]</scope>
    <source>
        <strain evidence="7">C</strain>
    </source>
</reference>
<dbReference type="PROSITE" id="PS50983">
    <property type="entry name" value="FE_B12_PBP"/>
    <property type="match status" value="1"/>
</dbReference>
<comment type="similarity">
    <text evidence="2">Belongs to the bacterial solute-binding protein 8 family.</text>
</comment>
<gene>
    <name evidence="7" type="ORF">GS597_05295</name>
</gene>
<keyword evidence="3" id="KW-0813">Transport</keyword>
<dbReference type="GO" id="GO:0030288">
    <property type="term" value="C:outer membrane-bounded periplasmic space"/>
    <property type="evidence" value="ECO:0007669"/>
    <property type="project" value="TreeGrafter"/>
</dbReference>
<dbReference type="CDD" id="cd01146">
    <property type="entry name" value="FhuD"/>
    <property type="match status" value="1"/>
</dbReference>
<feature type="transmembrane region" description="Helical" evidence="5">
    <location>
        <begin position="29"/>
        <end position="51"/>
    </location>
</feature>
<dbReference type="SUPFAM" id="SSF53807">
    <property type="entry name" value="Helical backbone' metal receptor"/>
    <property type="match status" value="1"/>
</dbReference>
<dbReference type="InterPro" id="IPR051313">
    <property type="entry name" value="Bact_iron-sidero_bind"/>
</dbReference>
<name>A0A8K1ZXQ8_9CYAN</name>
<evidence type="ECO:0000313" key="8">
    <source>
        <dbReference type="Proteomes" id="UP000607397"/>
    </source>
</evidence>
<dbReference type="Gene3D" id="3.40.50.1980">
    <property type="entry name" value="Nitrogenase molybdenum iron protein domain"/>
    <property type="match status" value="2"/>
</dbReference>
<proteinExistence type="inferred from homology"/>
<evidence type="ECO:0000256" key="3">
    <source>
        <dbReference type="ARBA" id="ARBA00022448"/>
    </source>
</evidence>
<dbReference type="InterPro" id="IPR002491">
    <property type="entry name" value="ABC_transptr_periplasmic_BD"/>
</dbReference>
<evidence type="ECO:0000256" key="4">
    <source>
        <dbReference type="ARBA" id="ARBA00022729"/>
    </source>
</evidence>
<protein>
    <submittedName>
        <fullName evidence="7">ABC transporter substrate-binding protein</fullName>
    </submittedName>
</protein>
<keyword evidence="5" id="KW-1133">Transmembrane helix</keyword>
<keyword evidence="5" id="KW-0812">Transmembrane</keyword>
<dbReference type="Pfam" id="PF01497">
    <property type="entry name" value="Peripla_BP_2"/>
    <property type="match status" value="1"/>
</dbReference>
<comment type="subcellular location">
    <subcellularLocation>
        <location evidence="1">Cell envelope</location>
    </subcellularLocation>
</comment>
<dbReference type="GO" id="GO:1901678">
    <property type="term" value="P:iron coordination entity transport"/>
    <property type="evidence" value="ECO:0007669"/>
    <property type="project" value="UniProtKB-ARBA"/>
</dbReference>
<evidence type="ECO:0000259" key="6">
    <source>
        <dbReference type="PROSITE" id="PS50983"/>
    </source>
</evidence>
<sequence>MGVLIPLNLLKKEEIRTLLAKVCPQWRGWWRWFLFSILTAMMVSACSSTVVENSKMLTAKPPSTPCRVVQHAMGETCIPQNPQRVVTLGWGILGNALALGITPIASVSNAGVLFEEHLRDKADGVEFVGRSVEPNLEKILLLKPDLIISNIWLQAIYTQLTNIAPTVVIDLPRGSIPFSWEKNLGNVAKILDKEQEGKQLINNYWQQIEKLKQALGDRRYQLQISVAQILSNGIVYYGKTHPHCAVLNDIGLQRSPAQRGDFYQSGFISHEHLSDIDGDVLFLMIDRIKDSFRGQANEKALEKLQKNPLWKELKVVQQKQVYIVDFGVWNGFDVLAMNAVIDDLFKYLVNIP</sequence>
<dbReference type="PANTHER" id="PTHR30532:SF25">
    <property type="entry name" value="IRON(III) DICITRATE-BINDING PERIPLASMIC PROTEIN"/>
    <property type="match status" value="1"/>
</dbReference>
<comment type="caution">
    <text evidence="7">The sequence shown here is derived from an EMBL/GenBank/DDBJ whole genome shotgun (WGS) entry which is preliminary data.</text>
</comment>
<evidence type="ECO:0000256" key="5">
    <source>
        <dbReference type="SAM" id="Phobius"/>
    </source>
</evidence>
<feature type="domain" description="Fe/B12 periplasmic-binding" evidence="6">
    <location>
        <begin position="84"/>
        <end position="352"/>
    </location>
</feature>
<keyword evidence="4" id="KW-0732">Signal</keyword>
<accession>A0A8K1ZXQ8</accession>
<evidence type="ECO:0000256" key="2">
    <source>
        <dbReference type="ARBA" id="ARBA00008814"/>
    </source>
</evidence>
<keyword evidence="8" id="KW-1185">Reference proteome</keyword>
<dbReference type="RefSeq" id="WP_161824403.1">
    <property type="nucleotide sequence ID" value="NZ_WVIC01000007.1"/>
</dbReference>
<dbReference type="AlphaFoldDB" id="A0A8K1ZXQ8"/>
<evidence type="ECO:0000313" key="7">
    <source>
        <dbReference type="EMBL" id="NCJ05936.1"/>
    </source>
</evidence>
<dbReference type="PANTHER" id="PTHR30532">
    <property type="entry name" value="IRON III DICITRATE-BINDING PERIPLASMIC PROTEIN"/>
    <property type="match status" value="1"/>
</dbReference>